<dbReference type="OrthoDB" id="9780884at2"/>
<dbReference type="AlphaFoldDB" id="A0A2T1NES3"/>
<protein>
    <submittedName>
        <fullName evidence="5">Phosphoesterase</fullName>
    </submittedName>
</protein>
<dbReference type="GO" id="GO:0008758">
    <property type="term" value="F:UDP-2,3-diacylglucosamine hydrolase activity"/>
    <property type="evidence" value="ECO:0007669"/>
    <property type="project" value="TreeGrafter"/>
</dbReference>
<feature type="transmembrane region" description="Helical" evidence="3">
    <location>
        <begin position="6"/>
        <end position="25"/>
    </location>
</feature>
<name>A0A2T1NES3_9FLAO</name>
<keyword evidence="3" id="KW-1133">Transmembrane helix</keyword>
<reference evidence="5 6" key="1">
    <citation type="submission" date="2018-03" db="EMBL/GenBank/DDBJ databases">
        <title>Mesoflavibacter sp. HG37 and Mesoflavibacter sp. HG96 sp.nov., two marine bacteria isolated from seawater of Western Pacific Ocean.</title>
        <authorList>
            <person name="Cheng H."/>
            <person name="Wu Y.-H."/>
            <person name="Guo L.-L."/>
            <person name="Xu X.-W."/>
        </authorList>
    </citation>
    <scope>NUCLEOTIDE SEQUENCE [LARGE SCALE GENOMIC DNA]</scope>
    <source>
        <strain evidence="5 6">KCTC 32269</strain>
    </source>
</reference>
<dbReference type="InterPro" id="IPR004843">
    <property type="entry name" value="Calcineurin-like_PHP"/>
</dbReference>
<accession>A0A2T1NES3</accession>
<feature type="transmembrane region" description="Helical" evidence="3">
    <location>
        <begin position="32"/>
        <end position="53"/>
    </location>
</feature>
<dbReference type="Proteomes" id="UP000238426">
    <property type="component" value="Unassembled WGS sequence"/>
</dbReference>
<dbReference type="Gene3D" id="3.60.21.10">
    <property type="match status" value="1"/>
</dbReference>
<feature type="transmembrane region" description="Helical" evidence="3">
    <location>
        <begin position="65"/>
        <end position="86"/>
    </location>
</feature>
<proteinExistence type="predicted"/>
<dbReference type="GO" id="GO:0016020">
    <property type="term" value="C:membrane"/>
    <property type="evidence" value="ECO:0007669"/>
    <property type="project" value="GOC"/>
</dbReference>
<gene>
    <name evidence="5" type="ORF">C7H52_04880</name>
</gene>
<evidence type="ECO:0000256" key="3">
    <source>
        <dbReference type="SAM" id="Phobius"/>
    </source>
</evidence>
<dbReference type="InterPro" id="IPR029052">
    <property type="entry name" value="Metallo-depent_PP-like"/>
</dbReference>
<evidence type="ECO:0000313" key="5">
    <source>
        <dbReference type="EMBL" id="PSG90934.1"/>
    </source>
</evidence>
<feature type="transmembrane region" description="Helical" evidence="3">
    <location>
        <begin position="117"/>
        <end position="138"/>
    </location>
</feature>
<keyword evidence="2" id="KW-0378">Hydrolase</keyword>
<evidence type="ECO:0000256" key="2">
    <source>
        <dbReference type="ARBA" id="ARBA00022801"/>
    </source>
</evidence>
<dbReference type="SUPFAM" id="SSF56300">
    <property type="entry name" value="Metallo-dependent phosphatases"/>
    <property type="match status" value="1"/>
</dbReference>
<comment type="caution">
    <text evidence="5">The sequence shown here is derived from an EMBL/GenBank/DDBJ whole genome shotgun (WGS) entry which is preliminary data.</text>
</comment>
<dbReference type="CDD" id="cd07385">
    <property type="entry name" value="MPP_YkuE_C"/>
    <property type="match status" value="1"/>
</dbReference>
<dbReference type="GO" id="GO:0046872">
    <property type="term" value="F:metal ion binding"/>
    <property type="evidence" value="ECO:0007669"/>
    <property type="project" value="UniProtKB-KW"/>
</dbReference>
<keyword evidence="3" id="KW-0472">Membrane</keyword>
<dbReference type="RefSeq" id="WP_106462761.1">
    <property type="nucleotide sequence ID" value="NZ_PXOQ01000007.1"/>
</dbReference>
<keyword evidence="3" id="KW-0812">Transmembrane</keyword>
<dbReference type="GO" id="GO:0009245">
    <property type="term" value="P:lipid A biosynthetic process"/>
    <property type="evidence" value="ECO:0007669"/>
    <property type="project" value="TreeGrafter"/>
</dbReference>
<dbReference type="EMBL" id="PXOQ01000007">
    <property type="protein sequence ID" value="PSG90934.1"/>
    <property type="molecule type" value="Genomic_DNA"/>
</dbReference>
<feature type="domain" description="Calcineurin-like phosphoesterase" evidence="4">
    <location>
        <begin position="164"/>
        <end position="364"/>
    </location>
</feature>
<dbReference type="Pfam" id="PF00149">
    <property type="entry name" value="Metallophos"/>
    <property type="match status" value="1"/>
</dbReference>
<evidence type="ECO:0000313" key="6">
    <source>
        <dbReference type="Proteomes" id="UP000238426"/>
    </source>
</evidence>
<dbReference type="InterPro" id="IPR051158">
    <property type="entry name" value="Metallophosphoesterase_sf"/>
</dbReference>
<dbReference type="PANTHER" id="PTHR31302:SF31">
    <property type="entry name" value="PHOSPHODIESTERASE YAEI"/>
    <property type="match status" value="1"/>
</dbReference>
<evidence type="ECO:0000256" key="1">
    <source>
        <dbReference type="ARBA" id="ARBA00022723"/>
    </source>
</evidence>
<keyword evidence="6" id="KW-1185">Reference proteome</keyword>
<keyword evidence="1" id="KW-0479">Metal-binding</keyword>
<evidence type="ECO:0000259" key="4">
    <source>
        <dbReference type="Pfam" id="PF00149"/>
    </source>
</evidence>
<dbReference type="PANTHER" id="PTHR31302">
    <property type="entry name" value="TRANSMEMBRANE PROTEIN WITH METALLOPHOSPHOESTERASE DOMAIN-RELATED"/>
    <property type="match status" value="1"/>
</dbReference>
<sequence length="432" mass="49918">MARLFIPFLLFFIVELYTFFALRTLTKNKMVLVAYWLLFVVVCLIIVYNMYIVYNENRFSLNTGYAIALMLTYFVPKVIVFFFLFAEDIFRFFAGIANYFSLDSRSVSEAIPSRRKFISQVALGIAAIPFAGFLYGVFKGKYDFRVITQTIEFDDLPDAFDGYRITQISDIHSGSFDNIEKIEYAVNLINEQESDAILFTGDIVNAKAEEMDPYISIFEKLKAKDGKFSVLGNHDYGYYAYESVTDFNENHKKIEAVHKAIGFDLLQNENRQIKRGTDTLNILGVENWGASRHFPKRGSLVKATQQISDGAFNVLMSHDPSHFDYKKKEFNTHDRFNLDTVKEETNIINFNKKIQLTLAGHTHGMQFGIEIPFLNFKWSPVKYRYPKWAGLYAEKGKYLYVNRGFGFLAFPGRVGIWPEITVIELKKKKLTT</sequence>
<organism evidence="5 6">
    <name type="scientific">Aurantibacter aestuarii</name>
    <dbReference type="NCBI Taxonomy" id="1266046"/>
    <lineage>
        <taxon>Bacteria</taxon>
        <taxon>Pseudomonadati</taxon>
        <taxon>Bacteroidota</taxon>
        <taxon>Flavobacteriia</taxon>
        <taxon>Flavobacteriales</taxon>
        <taxon>Flavobacteriaceae</taxon>
        <taxon>Aurantibacter</taxon>
    </lineage>
</organism>